<evidence type="ECO:0000313" key="6">
    <source>
        <dbReference type="EMBL" id="NIJ46304.1"/>
    </source>
</evidence>
<keyword evidence="1" id="KW-0805">Transcription regulation</keyword>
<dbReference type="InterPro" id="IPR009057">
    <property type="entry name" value="Homeodomain-like_sf"/>
</dbReference>
<keyword evidence="4" id="KW-0472">Membrane</keyword>
<comment type="caution">
    <text evidence="6">The sequence shown here is derived from an EMBL/GenBank/DDBJ whole genome shotgun (WGS) entry which is preliminary data.</text>
</comment>
<dbReference type="PANTHER" id="PTHR43280:SF29">
    <property type="entry name" value="ARAC-FAMILY TRANSCRIPTIONAL REGULATOR"/>
    <property type="match status" value="1"/>
</dbReference>
<feature type="transmembrane region" description="Helical" evidence="4">
    <location>
        <begin position="43"/>
        <end position="61"/>
    </location>
</feature>
<evidence type="ECO:0000256" key="3">
    <source>
        <dbReference type="ARBA" id="ARBA00023163"/>
    </source>
</evidence>
<dbReference type="Pfam" id="PF12833">
    <property type="entry name" value="HTH_18"/>
    <property type="match status" value="1"/>
</dbReference>
<protein>
    <submittedName>
        <fullName evidence="6">AraC-like DNA-binding protein</fullName>
    </submittedName>
</protein>
<evidence type="ECO:0000256" key="1">
    <source>
        <dbReference type="ARBA" id="ARBA00023015"/>
    </source>
</evidence>
<dbReference type="InterPro" id="IPR018060">
    <property type="entry name" value="HTH_AraC"/>
</dbReference>
<feature type="transmembrane region" description="Helical" evidence="4">
    <location>
        <begin position="129"/>
        <end position="153"/>
    </location>
</feature>
<keyword evidence="3" id="KW-0804">Transcription</keyword>
<gene>
    <name evidence="6" type="ORF">FHR24_002788</name>
</gene>
<dbReference type="SMART" id="SM00342">
    <property type="entry name" value="HTH_ARAC"/>
    <property type="match status" value="1"/>
</dbReference>
<keyword evidence="4" id="KW-0812">Transmembrane</keyword>
<dbReference type="Gene3D" id="1.10.10.60">
    <property type="entry name" value="Homeodomain-like"/>
    <property type="match status" value="2"/>
</dbReference>
<dbReference type="Proteomes" id="UP000745859">
    <property type="component" value="Unassembled WGS sequence"/>
</dbReference>
<evidence type="ECO:0000259" key="5">
    <source>
        <dbReference type="PROSITE" id="PS01124"/>
    </source>
</evidence>
<feature type="transmembrane region" description="Helical" evidence="4">
    <location>
        <begin position="12"/>
        <end position="28"/>
    </location>
</feature>
<evidence type="ECO:0000313" key="7">
    <source>
        <dbReference type="Proteomes" id="UP000745859"/>
    </source>
</evidence>
<keyword evidence="7" id="KW-1185">Reference proteome</keyword>
<accession>A0ABX0UBV2</accession>
<dbReference type="InterPro" id="IPR020449">
    <property type="entry name" value="Tscrpt_reg_AraC-type_HTH"/>
</dbReference>
<sequence length="323" mass="38553">MLINRKKYKQNTFWLLFGSLLSILFYIVCDDENNIFVKNSDWFLFDSSLFITFLFLFVKYYKNGKEVFLKRDFLFFIPSLIYFIIESIEIKMGYDCLPIEIIETLTELTFVVYLFLIIYIINTTKRKHWSLYFAIPIMLLFTFSILNEIIGLLDPTKELFINNQYFNTSLLLIVAFLFYFITFKLITKDNQLLPSVKVNKYKNSKLNSELIKKYKTEIIHIMETEKLYLNNKLSMDQVSKKLNIPRQYISEILNIHMNISFQDFINQYRVDEFISRLKNNQNNHFTLLAIAMEVGFSSKSSFNSTFKKIKGLTPSEYKKTLIR</sequence>
<dbReference type="EMBL" id="JAASQL010000005">
    <property type="protein sequence ID" value="NIJ46304.1"/>
    <property type="molecule type" value="Genomic_DNA"/>
</dbReference>
<dbReference type="PANTHER" id="PTHR43280">
    <property type="entry name" value="ARAC-FAMILY TRANSCRIPTIONAL REGULATOR"/>
    <property type="match status" value="1"/>
</dbReference>
<dbReference type="SUPFAM" id="SSF46689">
    <property type="entry name" value="Homeodomain-like"/>
    <property type="match status" value="1"/>
</dbReference>
<feature type="transmembrane region" description="Helical" evidence="4">
    <location>
        <begin position="73"/>
        <end position="92"/>
    </location>
</feature>
<feature type="domain" description="HTH araC/xylS-type" evidence="5">
    <location>
        <begin position="216"/>
        <end position="320"/>
    </location>
</feature>
<keyword evidence="2" id="KW-0238">DNA-binding</keyword>
<organism evidence="6 7">
    <name type="scientific">Wenyingzhuangia heitensis</name>
    <dbReference type="NCBI Taxonomy" id="1487859"/>
    <lineage>
        <taxon>Bacteria</taxon>
        <taxon>Pseudomonadati</taxon>
        <taxon>Bacteroidota</taxon>
        <taxon>Flavobacteriia</taxon>
        <taxon>Flavobacteriales</taxon>
        <taxon>Flavobacteriaceae</taxon>
        <taxon>Wenyingzhuangia</taxon>
    </lineage>
</organism>
<evidence type="ECO:0000256" key="2">
    <source>
        <dbReference type="ARBA" id="ARBA00023125"/>
    </source>
</evidence>
<proteinExistence type="predicted"/>
<keyword evidence="4" id="KW-1133">Transmembrane helix</keyword>
<evidence type="ECO:0000256" key="4">
    <source>
        <dbReference type="SAM" id="Phobius"/>
    </source>
</evidence>
<feature type="transmembrane region" description="Helical" evidence="4">
    <location>
        <begin position="104"/>
        <end position="122"/>
    </location>
</feature>
<reference evidence="6 7" key="1">
    <citation type="submission" date="2020-03" db="EMBL/GenBank/DDBJ databases">
        <title>Genomic Encyclopedia of Type Strains, Phase IV (KMG-IV): sequencing the most valuable type-strain genomes for metagenomic binning, comparative biology and taxonomic classification.</title>
        <authorList>
            <person name="Goeker M."/>
        </authorList>
    </citation>
    <scope>NUCLEOTIDE SEQUENCE [LARGE SCALE GENOMIC DNA]</scope>
    <source>
        <strain evidence="6 7">DSM 101599</strain>
    </source>
</reference>
<dbReference type="PRINTS" id="PR00032">
    <property type="entry name" value="HTHARAC"/>
</dbReference>
<feature type="transmembrane region" description="Helical" evidence="4">
    <location>
        <begin position="165"/>
        <end position="187"/>
    </location>
</feature>
<dbReference type="PROSITE" id="PS01124">
    <property type="entry name" value="HTH_ARAC_FAMILY_2"/>
    <property type="match status" value="1"/>
</dbReference>
<name>A0ABX0UBV2_9FLAO</name>